<evidence type="ECO:0000259" key="1">
    <source>
        <dbReference type="SMART" id="SM00382"/>
    </source>
</evidence>
<feature type="domain" description="AAA+ ATPase" evidence="1">
    <location>
        <begin position="49"/>
        <end position="213"/>
    </location>
</feature>
<reference evidence="2 3" key="1">
    <citation type="submission" date="2014-12" db="EMBL/GenBank/DDBJ databases">
        <title>Complete genome sequence of Herbaspirillum rubrisubalbicans Os38.</title>
        <authorList>
            <person name="Chen M."/>
            <person name="An Q."/>
        </authorList>
    </citation>
    <scope>NUCLEOTIDE SEQUENCE [LARGE SCALE GENOMIC DNA]</scope>
    <source>
        <strain evidence="2 3">Os38</strain>
    </source>
</reference>
<protein>
    <recommendedName>
        <fullName evidence="1">AAA+ ATPase domain-containing protein</fullName>
    </recommendedName>
</protein>
<keyword evidence="3" id="KW-1185">Reference proteome</keyword>
<evidence type="ECO:0000313" key="3">
    <source>
        <dbReference type="Proteomes" id="UP000248631"/>
    </source>
</evidence>
<gene>
    <name evidence="2" type="ORF">RB24_05850</name>
</gene>
<comment type="caution">
    <text evidence="2">The sequence shown here is derived from an EMBL/GenBank/DDBJ whole genome shotgun (WGS) entry which is preliminary data.</text>
</comment>
<dbReference type="Gene3D" id="3.40.50.300">
    <property type="entry name" value="P-loop containing nucleotide triphosphate hydrolases"/>
    <property type="match status" value="1"/>
</dbReference>
<dbReference type="InterPro" id="IPR041664">
    <property type="entry name" value="AAA_16"/>
</dbReference>
<dbReference type="SMART" id="SM00382">
    <property type="entry name" value="AAA"/>
    <property type="match status" value="1"/>
</dbReference>
<sequence length="414" mass="46181">MRIKATSDWDAIRAEITESFSPGAPVEEKDLFAGRAHQINLLKDAVIQRGRHAIVYGERGVGKTSLANILRLVLQHPQRELVYVRVNADPQDTFASLWHKVFKRLSYADSAESGTVLKKVSDEVDASLSPDDVQLFFSQFSAAQIPVIVLDEFDRIQNKHVSTLVADTIKALSDYSINATIVIVGVAEDVSTLINGHASVTRCLVQVQMPRMSTDELSEIVLARYRRCGVKTDEDAVWKIVYLSRGLPYYTHLIAMHSARYCLENRKIAVGHDDVDKALERSIAELDQTIKSNYYAAVKGQRDDTLYASVLLACALTTADEMGQFQQAAVAGPLNKLVIGKKYTASTYAVHMNSFCEASRASVLQRSGNERNYRYRFSDPMMQPFVILKGLSEGILNDAIAEVFTNKRQLKLNI</sequence>
<proteinExistence type="predicted"/>
<dbReference type="EMBL" id="JUGD01000006">
    <property type="protein sequence ID" value="RAM65722.1"/>
    <property type="molecule type" value="Genomic_DNA"/>
</dbReference>
<dbReference type="InterPro" id="IPR003593">
    <property type="entry name" value="AAA+_ATPase"/>
</dbReference>
<accession>A0ABX9C5M3</accession>
<dbReference type="PANTHER" id="PTHR34301">
    <property type="entry name" value="DNA-BINDING PROTEIN-RELATED"/>
    <property type="match status" value="1"/>
</dbReference>
<dbReference type="SUPFAM" id="SSF52540">
    <property type="entry name" value="P-loop containing nucleoside triphosphate hydrolases"/>
    <property type="match status" value="1"/>
</dbReference>
<dbReference type="PANTHER" id="PTHR34301:SF8">
    <property type="entry name" value="ATPASE DOMAIN-CONTAINING PROTEIN"/>
    <property type="match status" value="1"/>
</dbReference>
<dbReference type="Proteomes" id="UP000248631">
    <property type="component" value="Unassembled WGS sequence"/>
</dbReference>
<dbReference type="Pfam" id="PF13191">
    <property type="entry name" value="AAA_16"/>
    <property type="match status" value="1"/>
</dbReference>
<dbReference type="RefSeq" id="WP_112067979.1">
    <property type="nucleotide sequence ID" value="NZ_JUGD01000006.1"/>
</dbReference>
<organism evidence="2 3">
    <name type="scientific">Herbaspirillum rubrisubalbicans</name>
    <dbReference type="NCBI Taxonomy" id="80842"/>
    <lineage>
        <taxon>Bacteria</taxon>
        <taxon>Pseudomonadati</taxon>
        <taxon>Pseudomonadota</taxon>
        <taxon>Betaproteobacteria</taxon>
        <taxon>Burkholderiales</taxon>
        <taxon>Oxalobacteraceae</taxon>
        <taxon>Herbaspirillum</taxon>
    </lineage>
</organism>
<dbReference type="InterPro" id="IPR027417">
    <property type="entry name" value="P-loop_NTPase"/>
</dbReference>
<name>A0ABX9C5M3_9BURK</name>
<evidence type="ECO:0000313" key="2">
    <source>
        <dbReference type="EMBL" id="RAM65722.1"/>
    </source>
</evidence>